<dbReference type="InterPro" id="IPR025197">
    <property type="entry name" value="DUF4116"/>
</dbReference>
<feature type="domain" description="DUF4116" evidence="2">
    <location>
        <begin position="5"/>
        <end position="53"/>
    </location>
</feature>
<dbReference type="Proteomes" id="UP000654075">
    <property type="component" value="Unassembled WGS sequence"/>
</dbReference>
<name>A0A813H8M5_POLGL</name>
<dbReference type="AlphaFoldDB" id="A0A813H8M5"/>
<evidence type="ECO:0000313" key="3">
    <source>
        <dbReference type="EMBL" id="CAE8634036.1"/>
    </source>
</evidence>
<evidence type="ECO:0000313" key="4">
    <source>
        <dbReference type="Proteomes" id="UP000654075"/>
    </source>
</evidence>
<feature type="non-terminal residue" evidence="3">
    <location>
        <position position="163"/>
    </location>
</feature>
<keyword evidence="4" id="KW-1185">Reference proteome</keyword>
<feature type="region of interest" description="Disordered" evidence="1">
    <location>
        <begin position="84"/>
        <end position="163"/>
    </location>
</feature>
<reference evidence="3" key="1">
    <citation type="submission" date="2021-02" db="EMBL/GenBank/DDBJ databases">
        <authorList>
            <person name="Dougan E. K."/>
            <person name="Rhodes N."/>
            <person name="Thang M."/>
            <person name="Chan C."/>
        </authorList>
    </citation>
    <scope>NUCLEOTIDE SEQUENCE</scope>
</reference>
<accession>A0A813H8M5</accession>
<evidence type="ECO:0000259" key="2">
    <source>
        <dbReference type="Pfam" id="PF13475"/>
    </source>
</evidence>
<gene>
    <name evidence="3" type="ORF">PGLA1383_LOCUS49710</name>
</gene>
<organism evidence="3 4">
    <name type="scientific">Polarella glacialis</name>
    <name type="common">Dinoflagellate</name>
    <dbReference type="NCBI Taxonomy" id="89957"/>
    <lineage>
        <taxon>Eukaryota</taxon>
        <taxon>Sar</taxon>
        <taxon>Alveolata</taxon>
        <taxon>Dinophyceae</taxon>
        <taxon>Suessiales</taxon>
        <taxon>Suessiaceae</taxon>
        <taxon>Polarella</taxon>
    </lineage>
</organism>
<sequence length="163" mass="17901">GLQNDPSLVLEAVKANGLALEHGSEEVQGNPKVVAAAIESNPLALEFASASMRANHKSPRRGAQGRIRAPVCSGLLEVQARHRSGGFHRRWPARLSAGPPGPPGYGRIPTDSESPGAQAQDKDEPKARQTRLHPARREIPRRVPWRRSVVRGPFRNCQERREH</sequence>
<dbReference type="Pfam" id="PF13475">
    <property type="entry name" value="DUF4116"/>
    <property type="match status" value="1"/>
</dbReference>
<evidence type="ECO:0000256" key="1">
    <source>
        <dbReference type="SAM" id="MobiDB-lite"/>
    </source>
</evidence>
<dbReference type="EMBL" id="CAJNNV010030883">
    <property type="protein sequence ID" value="CAE8634036.1"/>
    <property type="molecule type" value="Genomic_DNA"/>
</dbReference>
<proteinExistence type="predicted"/>
<comment type="caution">
    <text evidence="3">The sequence shown here is derived from an EMBL/GenBank/DDBJ whole genome shotgun (WGS) entry which is preliminary data.</text>
</comment>
<protein>
    <recommendedName>
        <fullName evidence="2">DUF4116 domain-containing protein</fullName>
    </recommendedName>
</protein>